<dbReference type="InterPro" id="IPR029058">
    <property type="entry name" value="AB_hydrolase_fold"/>
</dbReference>
<keyword evidence="4" id="KW-1185">Reference proteome</keyword>
<dbReference type="SUPFAM" id="SSF53474">
    <property type="entry name" value="alpha/beta-Hydrolases"/>
    <property type="match status" value="1"/>
</dbReference>
<evidence type="ECO:0000313" key="4">
    <source>
        <dbReference type="Proteomes" id="UP000244978"/>
    </source>
</evidence>
<keyword evidence="1" id="KW-0378">Hydrolase</keyword>
<dbReference type="Pfam" id="PF00561">
    <property type="entry name" value="Abhydrolase_1"/>
    <property type="match status" value="1"/>
</dbReference>
<reference evidence="4" key="1">
    <citation type="submission" date="2018-04" db="EMBL/GenBank/DDBJ databases">
        <authorList>
            <person name="Liu S."/>
            <person name="Wang Z."/>
            <person name="Li J."/>
        </authorList>
    </citation>
    <scope>NUCLEOTIDE SEQUENCE [LARGE SCALE GENOMIC DNA]</scope>
    <source>
        <strain evidence="4">S1194</strain>
    </source>
</reference>
<dbReference type="InterPro" id="IPR050266">
    <property type="entry name" value="AB_hydrolase_sf"/>
</dbReference>
<dbReference type="PANTHER" id="PTHR43798">
    <property type="entry name" value="MONOACYLGLYCEROL LIPASE"/>
    <property type="match status" value="1"/>
</dbReference>
<protein>
    <recommendedName>
        <fullName evidence="2">AB hydrolase-1 domain-containing protein</fullName>
    </recommendedName>
</protein>
<evidence type="ECO:0000259" key="2">
    <source>
        <dbReference type="Pfam" id="PF00561"/>
    </source>
</evidence>
<dbReference type="InterPro" id="IPR000073">
    <property type="entry name" value="AB_hydrolase_1"/>
</dbReference>
<dbReference type="PANTHER" id="PTHR43798:SF31">
    <property type="entry name" value="AB HYDROLASE SUPERFAMILY PROTEIN YCLE"/>
    <property type="match status" value="1"/>
</dbReference>
<dbReference type="AlphaFoldDB" id="A0A2U1T1Q7"/>
<dbReference type="GO" id="GO:0016020">
    <property type="term" value="C:membrane"/>
    <property type="evidence" value="ECO:0007669"/>
    <property type="project" value="TreeGrafter"/>
</dbReference>
<proteinExistence type="predicted"/>
<comment type="caution">
    <text evidence="3">The sequence shown here is derived from an EMBL/GenBank/DDBJ whole genome shotgun (WGS) entry which is preliminary data.</text>
</comment>
<dbReference type="Proteomes" id="UP000244978">
    <property type="component" value="Unassembled WGS sequence"/>
</dbReference>
<dbReference type="InterPro" id="IPR000639">
    <property type="entry name" value="Epox_hydrolase-like"/>
</dbReference>
<dbReference type="OrthoDB" id="27092at2"/>
<dbReference type="KEGG" id="salc:C2138_12595"/>
<dbReference type="PRINTS" id="PR00111">
    <property type="entry name" value="ABHYDROLASE"/>
</dbReference>
<accession>A0A2U1T1Q7</accession>
<sequence length="271" mass="29769">MARFDVPGASIYYETDGDPASPALLLIHAGIATLRMWDPIVPTLARDHYVIRLDCRGFGESTTDDVEFSNNDDILALLDHLGVEKATILGCSRGGQIAIDFAVEHPSRVSGLIVVGGGPSGFPDIDLTPEEDAMFDRLDLAFEQAEWEKLNRLEVELWALGVSRDPAELDPDFVRTAYALNEPNLRHVGAKAKPIPLEPPSYDRVTDIAVPALIAVGDHDLSETFAEFEYLLSTIPESDGARFAHSAHLPSVEHPAEFAQVVHRWLSQHNL</sequence>
<dbReference type="EMBL" id="QEEX01000001">
    <property type="protein sequence ID" value="PWB97713.1"/>
    <property type="molecule type" value="Genomic_DNA"/>
</dbReference>
<dbReference type="Gene3D" id="3.40.50.1820">
    <property type="entry name" value="alpha/beta hydrolase"/>
    <property type="match status" value="1"/>
</dbReference>
<dbReference type="GO" id="GO:0016787">
    <property type="term" value="F:hydrolase activity"/>
    <property type="evidence" value="ECO:0007669"/>
    <property type="project" value="UniProtKB-KW"/>
</dbReference>
<evidence type="ECO:0000256" key="1">
    <source>
        <dbReference type="ARBA" id="ARBA00022801"/>
    </source>
</evidence>
<dbReference type="PRINTS" id="PR00412">
    <property type="entry name" value="EPOXHYDRLASE"/>
</dbReference>
<evidence type="ECO:0000313" key="3">
    <source>
        <dbReference type="EMBL" id="PWB97713.1"/>
    </source>
</evidence>
<gene>
    <name evidence="3" type="ORF">DF220_07650</name>
</gene>
<feature type="domain" description="AB hydrolase-1" evidence="2">
    <location>
        <begin position="22"/>
        <end position="255"/>
    </location>
</feature>
<name>A0A2U1T1Q7_9MICO</name>
<dbReference type="RefSeq" id="WP_108518331.1">
    <property type="nucleotide sequence ID" value="NZ_CP026951.1"/>
</dbReference>
<organism evidence="3 4">
    <name type="scientific">Homoserinimonas hongtaonis</name>
    <dbReference type="NCBI Taxonomy" id="2079791"/>
    <lineage>
        <taxon>Bacteria</taxon>
        <taxon>Bacillati</taxon>
        <taxon>Actinomycetota</taxon>
        <taxon>Actinomycetes</taxon>
        <taxon>Micrococcales</taxon>
        <taxon>Microbacteriaceae</taxon>
        <taxon>Homoserinimonas</taxon>
    </lineage>
</organism>